<dbReference type="InterPro" id="IPR036259">
    <property type="entry name" value="MFS_trans_sf"/>
</dbReference>
<evidence type="ECO:0000313" key="9">
    <source>
        <dbReference type="Proteomes" id="UP001201812"/>
    </source>
</evidence>
<reference evidence="8" key="1">
    <citation type="submission" date="2022-01" db="EMBL/GenBank/DDBJ databases">
        <title>Genome Sequence Resource for Two Populations of Ditylenchus destructor, the Migratory Endoparasitic Phytonematode.</title>
        <authorList>
            <person name="Zhang H."/>
            <person name="Lin R."/>
            <person name="Xie B."/>
        </authorList>
    </citation>
    <scope>NUCLEOTIDE SEQUENCE</scope>
    <source>
        <strain evidence="8">BazhouSP</strain>
    </source>
</reference>
<dbReference type="Proteomes" id="UP001201812">
    <property type="component" value="Unassembled WGS sequence"/>
</dbReference>
<evidence type="ECO:0000256" key="3">
    <source>
        <dbReference type="ARBA" id="ARBA00022692"/>
    </source>
</evidence>
<feature type="transmembrane region" description="Helical" evidence="6">
    <location>
        <begin position="43"/>
        <end position="67"/>
    </location>
</feature>
<dbReference type="PANTHER" id="PTHR23510">
    <property type="entry name" value="INNER MEMBRANE TRANSPORT PROTEIN YAJR"/>
    <property type="match status" value="1"/>
</dbReference>
<keyword evidence="3 6" id="KW-0812">Transmembrane</keyword>
<evidence type="ECO:0000313" key="8">
    <source>
        <dbReference type="EMBL" id="KAI1729432.1"/>
    </source>
</evidence>
<sequence>MKHEIQHLDSISRLAAATHESANPKYELDAEIGFNKTSDWRSIYVASFLGFCTALQLALFNSSIWSYLSTIDNTATEQFFGYMVSAFSVGEMIGSPLAGYFSNRFHRVSHILYVGIVFLFAGNIIYSCAETDPSTANVDTGTRNPVIRGFLPSRAPHNFICGAQIDSSIDSSQPTNQAE</sequence>
<dbReference type="GO" id="GO:0005765">
    <property type="term" value="C:lysosomal membrane"/>
    <property type="evidence" value="ECO:0007669"/>
    <property type="project" value="TreeGrafter"/>
</dbReference>
<dbReference type="EMBL" id="JAKKPZ010000001">
    <property type="protein sequence ID" value="KAI1729432.1"/>
    <property type="molecule type" value="Genomic_DNA"/>
</dbReference>
<evidence type="ECO:0000256" key="5">
    <source>
        <dbReference type="ARBA" id="ARBA00023136"/>
    </source>
</evidence>
<keyword evidence="5 6" id="KW-0472">Membrane</keyword>
<keyword evidence="2" id="KW-0813">Transport</keyword>
<evidence type="ECO:0000256" key="1">
    <source>
        <dbReference type="ARBA" id="ARBA00004127"/>
    </source>
</evidence>
<dbReference type="InterPro" id="IPR051068">
    <property type="entry name" value="MFS_Domain-Containing_Protein"/>
</dbReference>
<comment type="subcellular location">
    <subcellularLocation>
        <location evidence="1">Endomembrane system</location>
        <topology evidence="1">Multi-pass membrane protein</topology>
    </subcellularLocation>
</comment>
<feature type="transmembrane region" description="Helical" evidence="6">
    <location>
        <begin position="79"/>
        <end position="101"/>
    </location>
</feature>
<dbReference type="GO" id="GO:0022857">
    <property type="term" value="F:transmembrane transporter activity"/>
    <property type="evidence" value="ECO:0007669"/>
    <property type="project" value="InterPro"/>
</dbReference>
<dbReference type="SUPFAM" id="SSF103473">
    <property type="entry name" value="MFS general substrate transporter"/>
    <property type="match status" value="1"/>
</dbReference>
<proteinExistence type="predicted"/>
<dbReference type="GO" id="GO:0012505">
    <property type="term" value="C:endomembrane system"/>
    <property type="evidence" value="ECO:0007669"/>
    <property type="project" value="UniProtKB-SubCell"/>
</dbReference>
<evidence type="ECO:0000259" key="7">
    <source>
        <dbReference type="PROSITE" id="PS50850"/>
    </source>
</evidence>
<evidence type="ECO:0000256" key="2">
    <source>
        <dbReference type="ARBA" id="ARBA00022448"/>
    </source>
</evidence>
<dbReference type="Pfam" id="PF00083">
    <property type="entry name" value="Sugar_tr"/>
    <property type="match status" value="1"/>
</dbReference>
<feature type="transmembrane region" description="Helical" evidence="6">
    <location>
        <begin position="108"/>
        <end position="126"/>
    </location>
</feature>
<dbReference type="AlphaFoldDB" id="A0AAD4NG14"/>
<evidence type="ECO:0000256" key="4">
    <source>
        <dbReference type="ARBA" id="ARBA00022989"/>
    </source>
</evidence>
<organism evidence="8 9">
    <name type="scientific">Ditylenchus destructor</name>
    <dbReference type="NCBI Taxonomy" id="166010"/>
    <lineage>
        <taxon>Eukaryota</taxon>
        <taxon>Metazoa</taxon>
        <taxon>Ecdysozoa</taxon>
        <taxon>Nematoda</taxon>
        <taxon>Chromadorea</taxon>
        <taxon>Rhabditida</taxon>
        <taxon>Tylenchina</taxon>
        <taxon>Tylenchomorpha</taxon>
        <taxon>Sphaerularioidea</taxon>
        <taxon>Anguinidae</taxon>
        <taxon>Anguininae</taxon>
        <taxon>Ditylenchus</taxon>
    </lineage>
</organism>
<dbReference type="PROSITE" id="PS50850">
    <property type="entry name" value="MFS"/>
    <property type="match status" value="1"/>
</dbReference>
<name>A0AAD4NG14_9BILA</name>
<protein>
    <submittedName>
        <fullName evidence="8">Major facilitator superfamily domain-containing protein</fullName>
    </submittedName>
</protein>
<keyword evidence="4 6" id="KW-1133">Transmembrane helix</keyword>
<accession>A0AAD4NG14</accession>
<keyword evidence="9" id="KW-1185">Reference proteome</keyword>
<comment type="caution">
    <text evidence="8">The sequence shown here is derived from an EMBL/GenBank/DDBJ whole genome shotgun (WGS) entry which is preliminary data.</text>
</comment>
<feature type="domain" description="Major facilitator superfamily (MFS) profile" evidence="7">
    <location>
        <begin position="42"/>
        <end position="179"/>
    </location>
</feature>
<dbReference type="Gene3D" id="1.20.1250.20">
    <property type="entry name" value="MFS general substrate transporter like domains"/>
    <property type="match status" value="1"/>
</dbReference>
<gene>
    <name evidence="8" type="ORF">DdX_01673</name>
</gene>
<dbReference type="PANTHER" id="PTHR23510:SF3">
    <property type="entry name" value="MAJOR FACILITATOR SUPERFAMILY DOMAIN-CONTAINING PROTEIN 8"/>
    <property type="match status" value="1"/>
</dbReference>
<dbReference type="InterPro" id="IPR005828">
    <property type="entry name" value="MFS_sugar_transport-like"/>
</dbReference>
<dbReference type="InterPro" id="IPR020846">
    <property type="entry name" value="MFS_dom"/>
</dbReference>
<evidence type="ECO:0000256" key="6">
    <source>
        <dbReference type="SAM" id="Phobius"/>
    </source>
</evidence>